<reference evidence="3" key="1">
    <citation type="submission" date="2022-11" db="EMBL/GenBank/DDBJ databases">
        <authorList>
            <person name="Petersen C."/>
        </authorList>
    </citation>
    <scope>NUCLEOTIDE SEQUENCE</scope>
    <source>
        <strain evidence="3">IBT 29864</strain>
    </source>
</reference>
<protein>
    <recommendedName>
        <fullName evidence="5">DUF1593-domain-containing protein</fullName>
    </recommendedName>
</protein>
<dbReference type="Proteomes" id="UP001147782">
    <property type="component" value="Unassembled WGS sequence"/>
</dbReference>
<dbReference type="SUPFAM" id="SSF53590">
    <property type="entry name" value="Nucleoside hydrolase"/>
    <property type="match status" value="1"/>
</dbReference>
<accession>A0A9W9RDY3</accession>
<dbReference type="InterPro" id="IPR048527">
    <property type="entry name" value="Sde182_C"/>
</dbReference>
<dbReference type="Pfam" id="PF07632">
    <property type="entry name" value="Sde182_NH-like"/>
    <property type="match status" value="1"/>
</dbReference>
<keyword evidence="4" id="KW-1185">Reference proteome</keyword>
<gene>
    <name evidence="3" type="ORF">N7496_010886</name>
</gene>
<dbReference type="GeneID" id="81442978"/>
<organism evidence="3 4">
    <name type="scientific">Penicillium cataractarum</name>
    <dbReference type="NCBI Taxonomy" id="2100454"/>
    <lineage>
        <taxon>Eukaryota</taxon>
        <taxon>Fungi</taxon>
        <taxon>Dikarya</taxon>
        <taxon>Ascomycota</taxon>
        <taxon>Pezizomycotina</taxon>
        <taxon>Eurotiomycetes</taxon>
        <taxon>Eurotiomycetidae</taxon>
        <taxon>Eurotiales</taxon>
        <taxon>Aspergillaceae</taxon>
        <taxon>Penicillium</taxon>
    </lineage>
</organism>
<evidence type="ECO:0008006" key="5">
    <source>
        <dbReference type="Google" id="ProtNLM"/>
    </source>
</evidence>
<evidence type="ECO:0000313" key="3">
    <source>
        <dbReference type="EMBL" id="KAJ5358473.1"/>
    </source>
</evidence>
<dbReference type="Pfam" id="PF21027">
    <property type="entry name" value="Sde0182_C"/>
    <property type="match status" value="1"/>
</dbReference>
<dbReference type="GO" id="GO:0016799">
    <property type="term" value="F:hydrolase activity, hydrolyzing N-glycosyl compounds"/>
    <property type="evidence" value="ECO:0007669"/>
    <property type="project" value="InterPro"/>
</dbReference>
<evidence type="ECO:0000259" key="2">
    <source>
        <dbReference type="Pfam" id="PF21027"/>
    </source>
</evidence>
<feature type="domain" description="Cellulose-binding Sde182 nucleoside hydrolase-like" evidence="1">
    <location>
        <begin position="15"/>
        <end position="285"/>
    </location>
</feature>
<evidence type="ECO:0000313" key="4">
    <source>
        <dbReference type="Proteomes" id="UP001147782"/>
    </source>
</evidence>
<dbReference type="AlphaFoldDB" id="A0A9W9RDY3"/>
<dbReference type="InterPro" id="IPR013783">
    <property type="entry name" value="Ig-like_fold"/>
</dbReference>
<comment type="caution">
    <text evidence="3">The sequence shown here is derived from an EMBL/GenBank/DDBJ whole genome shotgun (WGS) entry which is preliminary data.</text>
</comment>
<evidence type="ECO:0000259" key="1">
    <source>
        <dbReference type="Pfam" id="PF07632"/>
    </source>
</evidence>
<dbReference type="Gene3D" id="3.90.245.10">
    <property type="entry name" value="Ribonucleoside hydrolase-like"/>
    <property type="match status" value="1"/>
</dbReference>
<proteinExistence type="predicted"/>
<reference evidence="3" key="2">
    <citation type="journal article" date="2023" name="IMA Fungus">
        <title>Comparative genomic study of the Penicillium genus elucidates a diverse pangenome and 15 lateral gene transfer events.</title>
        <authorList>
            <person name="Petersen C."/>
            <person name="Sorensen T."/>
            <person name="Nielsen M.R."/>
            <person name="Sondergaard T.E."/>
            <person name="Sorensen J.L."/>
            <person name="Fitzpatrick D.A."/>
            <person name="Frisvad J.C."/>
            <person name="Nielsen K.L."/>
        </authorList>
    </citation>
    <scope>NUCLEOTIDE SEQUENCE</scope>
    <source>
        <strain evidence="3">IBT 29864</strain>
    </source>
</reference>
<dbReference type="InterPro" id="IPR011483">
    <property type="entry name" value="Sde182_NH-like"/>
</dbReference>
<dbReference type="EMBL" id="JAPZBS010000009">
    <property type="protein sequence ID" value="KAJ5358473.1"/>
    <property type="molecule type" value="Genomic_DNA"/>
</dbReference>
<name>A0A9W9RDY3_9EURO</name>
<dbReference type="Gene3D" id="2.60.40.10">
    <property type="entry name" value="Immunoglobulins"/>
    <property type="match status" value="1"/>
</dbReference>
<sequence>MAHQCTPRFCPNKPRVFVTSDIANEPDDAESLVRFLLYGNEFDIKGLVACTSNWLRSVVHPEEMETIIRAYGSVVSNLNAHVHPDNQYPSAEDLLNILRTGPSTYGKRALGPDVQLSNGAELLIEQLSASEHPLWVLCWGGTNVLAQALQHLSKSQSASNFATLRSRIRVYAISDQDDTGHWIRTTYPDIFYICSIHGWNNYALATWTGISGDITGDEFPDHGGPDTSLVCASWLKKRIQIGPLGSVYPDYKFIMEGDTPTFLYLIQNGLGCPEHPEYGSWGGRYTPIDPKFAATHYTDAADRVVGMNGRKFVSNQATIWRWREAYQHDFAARMSWTLSNNFGAANHAPVVVVNGSSGPEALVLDVVAGGSVVLDASESYDPDGDRLAFNWFQYREPTAAMGLVIDPQIADLDIAPLEGTGNETWKVKVAIPGPEKCVIDFPNGNTKAEGQDLHLVLEVKDDGAPCLYSYKRVIFRVKSEKLLW</sequence>
<dbReference type="OrthoDB" id="3592035at2759"/>
<dbReference type="InterPro" id="IPR036452">
    <property type="entry name" value="Ribo_hydro-like"/>
</dbReference>
<feature type="domain" description="Cellulose-binding Sde182 C-terminal" evidence="2">
    <location>
        <begin position="372"/>
        <end position="477"/>
    </location>
</feature>
<dbReference type="RefSeq" id="XP_056549759.1">
    <property type="nucleotide sequence ID" value="XM_056703799.1"/>
</dbReference>